<dbReference type="Gene3D" id="3.40.1580.10">
    <property type="entry name" value="SMI1/KNR4-like"/>
    <property type="match status" value="1"/>
</dbReference>
<dbReference type="Proteomes" id="UP001139028">
    <property type="component" value="Unassembled WGS sequence"/>
</dbReference>
<sequence length="167" mass="19147">MELEQFIAVIKKDEGRASTEEELAEFEQVLGSSLPGDIREFLKICGGGQIFETPVKYLDQCGAEIIPRRMYNLNTIRCAFENPIDNWAPRELLPIGLDEGGNTLMLSLRPDRFGHIYLLDHECIYYPGSDEVPDEIETIEEAEEYRISYYSPSFGKFIKDTRLVEIT</sequence>
<dbReference type="EMBL" id="JALBWM010000174">
    <property type="protein sequence ID" value="MCO1336673.1"/>
    <property type="molecule type" value="Genomic_DNA"/>
</dbReference>
<comment type="caution">
    <text evidence="2">The sequence shown here is derived from an EMBL/GenBank/DDBJ whole genome shotgun (WGS) entry which is preliminary data.</text>
</comment>
<dbReference type="Pfam" id="PF09346">
    <property type="entry name" value="SMI1_KNR4"/>
    <property type="match status" value="1"/>
</dbReference>
<dbReference type="SUPFAM" id="SSF160631">
    <property type="entry name" value="SMI1/KNR4-like"/>
    <property type="match status" value="1"/>
</dbReference>
<reference evidence="2" key="1">
    <citation type="journal article" date="2022" name="Arch. Microbiol.">
        <title>Microbulbifer okhotskensis sp. nov., isolated from a deep bottom sediment of the Okhotsk Sea.</title>
        <authorList>
            <person name="Romanenko L."/>
            <person name="Kurilenko V."/>
            <person name="Otstavnykh N."/>
            <person name="Velansky P."/>
            <person name="Isaeva M."/>
            <person name="Mikhailov V."/>
        </authorList>
    </citation>
    <scope>NUCLEOTIDE SEQUENCE</scope>
    <source>
        <strain evidence="2">OS29</strain>
    </source>
</reference>
<gene>
    <name evidence="2" type="ORF">MO867_20310</name>
</gene>
<keyword evidence="3" id="KW-1185">Reference proteome</keyword>
<name>A0A9X2J6X1_9GAMM</name>
<organism evidence="2 3">
    <name type="scientific">Microbulbifer okhotskensis</name>
    <dbReference type="NCBI Taxonomy" id="2926617"/>
    <lineage>
        <taxon>Bacteria</taxon>
        <taxon>Pseudomonadati</taxon>
        <taxon>Pseudomonadota</taxon>
        <taxon>Gammaproteobacteria</taxon>
        <taxon>Cellvibrionales</taxon>
        <taxon>Microbulbiferaceae</taxon>
        <taxon>Microbulbifer</taxon>
    </lineage>
</organism>
<dbReference type="InterPro" id="IPR018958">
    <property type="entry name" value="Knr4/Smi1-like_dom"/>
</dbReference>
<evidence type="ECO:0000313" key="2">
    <source>
        <dbReference type="EMBL" id="MCO1336673.1"/>
    </source>
</evidence>
<evidence type="ECO:0000259" key="1">
    <source>
        <dbReference type="SMART" id="SM00860"/>
    </source>
</evidence>
<dbReference type="InterPro" id="IPR037883">
    <property type="entry name" value="Knr4/Smi1-like_sf"/>
</dbReference>
<evidence type="ECO:0000313" key="3">
    <source>
        <dbReference type="Proteomes" id="UP001139028"/>
    </source>
</evidence>
<feature type="domain" description="Knr4/Smi1-like" evidence="1">
    <location>
        <begin position="17"/>
        <end position="160"/>
    </location>
</feature>
<dbReference type="RefSeq" id="WP_252472496.1">
    <property type="nucleotide sequence ID" value="NZ_JALBWM010000174.1"/>
</dbReference>
<accession>A0A9X2J6X1</accession>
<dbReference type="AlphaFoldDB" id="A0A9X2J6X1"/>
<proteinExistence type="predicted"/>
<protein>
    <submittedName>
        <fullName evidence="2">SMI1/KNR4 family protein</fullName>
    </submittedName>
</protein>
<dbReference type="SMART" id="SM00860">
    <property type="entry name" value="SMI1_KNR4"/>
    <property type="match status" value="1"/>
</dbReference>